<dbReference type="PANTHER" id="PTHR12326:SF3">
    <property type="entry name" value="DIFFERENTIALLY EXPRESSED IN FDCP 8 HOMOLOG"/>
    <property type="match status" value="1"/>
</dbReference>
<dbReference type="SUPFAM" id="SSF64268">
    <property type="entry name" value="PX domain"/>
    <property type="match status" value="1"/>
</dbReference>
<evidence type="ECO:0000313" key="8">
    <source>
        <dbReference type="Proteomes" id="UP000825729"/>
    </source>
</evidence>
<dbReference type="GO" id="GO:0008270">
    <property type="term" value="F:zinc ion binding"/>
    <property type="evidence" value="ECO:0007669"/>
    <property type="project" value="UniProtKB-KW"/>
</dbReference>
<evidence type="ECO:0000256" key="4">
    <source>
        <dbReference type="ARBA" id="ARBA00022833"/>
    </source>
</evidence>
<sequence length="1073" mass="120000">MRAGIQMINGVEMPEISYESLEFGSHDPFDDFSPWIGQELDVGSDEVSPTLSNYSSCEESEFERYCSANSVVGSSSFCSSVGNHKDFSGYDSFSPNFGGDREDRRFDFHGFRKSARSAGNKNYANTGCCDNSSNELESPAESSDDEAMVGAILKGGNSPSGNSLLCEDVGKHCQEEKFIKSNVQIGSSSLETNTENTLLNITHFAENDSKGPADGTASQFSVAANETNSCEVQFRSVSDRDDDNISLCLQGVTDEHVQLQSEEAKTVPEKARETPLRHEYSDDELMLDSGTDEDGRSHEYERRNLQYLKENKVRNENPLLITSAVAFGSSDWDEFEHNIRENGVLDGSSHKQREILEPKGDSSENSTGFKELGQLENRQDIVVTILSVQSVGISLEAPNSSPVENFHSEEEGQLMLNPQALCSMDDTVEHEPHYIHCKEMSTSVENLLSCPLSDSRSDLIPSITTEPFKIKETGLEDHNSNEPLKPETGHAITPKQSVLDCTAPNDRHDEVHKLDMDELYEEMVHDMEKVLLDSTESHVRRFSQSEKEYFSPRSQPLRDGSSTASTSGTDDPYPSMRYSPKIEWVEVIGAKQRKGDVSFGERLVGVKEYTVYRIRVWSGKDQWEIERRYRDFFTLYQQLKSLFKEHGLSLPCPWSGVEMESRKIFGNISPNVVTERSALIQDCLRSILLPESPLGIPRCLVWFLSSSPVLPKPSIPSTSGPQYSQKYFHYENAETCTEGVSTLGKTISLLVDLHPHKSMKQMLEAQNYMCAGCHKHLEDANSLMKEFVKALVWGKPRLCEYTGQLYCASCHTNDTAVLPARVLHHWDFTLYPVSQLAKAYLESIYDQPMLCVSAVNPFLFSKVPALRHVMGIRKKLGSMVSYIRCPFRRSIQKGLGSRRYLLESNEFFALRDLVDLSKGAFSGLPILVENVSRKILEHITQQCLVCCDVGIACGARQACEDPSSFIFPFQEDEIKRCSSCNTVFHKPCYEKLAGCPCAKPAGSDLQASLQEKMPQGMKNMPNGSLDMTVENPDSNTNTGFFSNLLSMAKREMSWRNRNSTPVILMGSLPSNSL</sequence>
<evidence type="ECO:0000313" key="7">
    <source>
        <dbReference type="EMBL" id="KAG9449864.1"/>
    </source>
</evidence>
<dbReference type="EMBL" id="JAINDJ010000004">
    <property type="protein sequence ID" value="KAG9449864.1"/>
    <property type="molecule type" value="Genomic_DNA"/>
</dbReference>
<dbReference type="InterPro" id="IPR001683">
    <property type="entry name" value="PX_dom"/>
</dbReference>
<dbReference type="SMART" id="SM01175">
    <property type="entry name" value="DUF4206"/>
    <property type="match status" value="1"/>
</dbReference>
<dbReference type="InterPro" id="IPR036871">
    <property type="entry name" value="PX_dom_sf"/>
</dbReference>
<dbReference type="AlphaFoldDB" id="A0AAV7EMW5"/>
<dbReference type="CDD" id="cd06093">
    <property type="entry name" value="PX_domain"/>
    <property type="match status" value="1"/>
</dbReference>
<evidence type="ECO:0000256" key="3">
    <source>
        <dbReference type="ARBA" id="ARBA00022771"/>
    </source>
</evidence>
<keyword evidence="8" id="KW-1185">Reference proteome</keyword>
<evidence type="ECO:0000256" key="2">
    <source>
        <dbReference type="ARBA" id="ARBA00022737"/>
    </source>
</evidence>
<feature type="compositionally biased region" description="Low complexity" evidence="5">
    <location>
        <begin position="559"/>
        <end position="571"/>
    </location>
</feature>
<dbReference type="InterPro" id="IPR051366">
    <property type="entry name" value="DEF8"/>
</dbReference>
<keyword evidence="1" id="KW-0479">Metal-binding</keyword>
<dbReference type="Pfam" id="PF00787">
    <property type="entry name" value="PX"/>
    <property type="match status" value="1"/>
</dbReference>
<evidence type="ECO:0000259" key="6">
    <source>
        <dbReference type="PROSITE" id="PS50195"/>
    </source>
</evidence>
<accession>A0AAV7EMW5</accession>
<proteinExistence type="predicted"/>
<comment type="caution">
    <text evidence="7">The sequence shown here is derived from an EMBL/GenBank/DDBJ whole genome shotgun (WGS) entry which is preliminary data.</text>
</comment>
<gene>
    <name evidence="7" type="ORF">H6P81_009829</name>
</gene>
<dbReference type="GO" id="GO:0016020">
    <property type="term" value="C:membrane"/>
    <property type="evidence" value="ECO:0007669"/>
    <property type="project" value="UniProtKB-ARBA"/>
</dbReference>
<evidence type="ECO:0000256" key="1">
    <source>
        <dbReference type="ARBA" id="ARBA00022723"/>
    </source>
</evidence>
<dbReference type="PANTHER" id="PTHR12326">
    <property type="entry name" value="PLECKSTRIN HOMOLOGY DOMAIN CONTAINING PROTEIN"/>
    <property type="match status" value="1"/>
</dbReference>
<dbReference type="PROSITE" id="PS50195">
    <property type="entry name" value="PX"/>
    <property type="match status" value="1"/>
</dbReference>
<keyword evidence="2" id="KW-0677">Repeat</keyword>
<dbReference type="InterPro" id="IPR025258">
    <property type="entry name" value="RH_dom"/>
</dbReference>
<reference evidence="7 8" key="1">
    <citation type="submission" date="2021-07" db="EMBL/GenBank/DDBJ databases">
        <title>The Aristolochia fimbriata genome: insights into angiosperm evolution, floral development and chemical biosynthesis.</title>
        <authorList>
            <person name="Jiao Y."/>
        </authorList>
    </citation>
    <scope>NUCLEOTIDE SEQUENCE [LARGE SCALE GENOMIC DNA]</scope>
    <source>
        <strain evidence="7">IBCAS-2021</strain>
        <tissue evidence="7">Leaf</tissue>
    </source>
</reference>
<dbReference type="GO" id="GO:0035091">
    <property type="term" value="F:phosphatidylinositol binding"/>
    <property type="evidence" value="ECO:0007669"/>
    <property type="project" value="InterPro"/>
</dbReference>
<protein>
    <recommendedName>
        <fullName evidence="6">PX domain-containing protein</fullName>
    </recommendedName>
</protein>
<feature type="domain" description="PX" evidence="6">
    <location>
        <begin position="590"/>
        <end position="710"/>
    </location>
</feature>
<keyword evidence="3" id="KW-0863">Zinc-finger</keyword>
<organism evidence="7 8">
    <name type="scientific">Aristolochia fimbriata</name>
    <name type="common">White veined hardy Dutchman's pipe vine</name>
    <dbReference type="NCBI Taxonomy" id="158543"/>
    <lineage>
        <taxon>Eukaryota</taxon>
        <taxon>Viridiplantae</taxon>
        <taxon>Streptophyta</taxon>
        <taxon>Embryophyta</taxon>
        <taxon>Tracheophyta</taxon>
        <taxon>Spermatophyta</taxon>
        <taxon>Magnoliopsida</taxon>
        <taxon>Magnoliidae</taxon>
        <taxon>Piperales</taxon>
        <taxon>Aristolochiaceae</taxon>
        <taxon>Aristolochia</taxon>
    </lineage>
</organism>
<evidence type="ECO:0000256" key="5">
    <source>
        <dbReference type="SAM" id="MobiDB-lite"/>
    </source>
</evidence>
<feature type="region of interest" description="Disordered" evidence="5">
    <location>
        <begin position="543"/>
        <end position="575"/>
    </location>
</feature>
<dbReference type="GO" id="GO:0005768">
    <property type="term" value="C:endosome"/>
    <property type="evidence" value="ECO:0007669"/>
    <property type="project" value="UniProtKB-ARBA"/>
</dbReference>
<dbReference type="Proteomes" id="UP000825729">
    <property type="component" value="Unassembled WGS sequence"/>
</dbReference>
<dbReference type="Gene3D" id="3.30.1520.10">
    <property type="entry name" value="Phox-like domain"/>
    <property type="match status" value="1"/>
</dbReference>
<name>A0AAV7EMW5_ARIFI</name>
<dbReference type="Pfam" id="PF13901">
    <property type="entry name" value="RH_dom"/>
    <property type="match status" value="1"/>
</dbReference>
<keyword evidence="4" id="KW-0862">Zinc</keyword>